<gene>
    <name evidence="2" type="ORF">DPMN_150820</name>
</gene>
<sequence>MLVCFGKVTRHDSLCKTVFQCTLEGGFRRGGQKKTRMYTVNEWTSYPRMSFSEQTTTYLIGGGSLPSFSPHPRSGTKYSLTLNKNNVG</sequence>
<dbReference type="EMBL" id="JAIWYP010000007">
    <property type="protein sequence ID" value="KAH3797243.1"/>
    <property type="molecule type" value="Genomic_DNA"/>
</dbReference>
<evidence type="ECO:0000313" key="3">
    <source>
        <dbReference type="Proteomes" id="UP000828390"/>
    </source>
</evidence>
<keyword evidence="3" id="KW-1185">Reference proteome</keyword>
<dbReference type="Proteomes" id="UP000828390">
    <property type="component" value="Unassembled WGS sequence"/>
</dbReference>
<feature type="region of interest" description="Disordered" evidence="1">
    <location>
        <begin position="68"/>
        <end position="88"/>
    </location>
</feature>
<reference evidence="2" key="1">
    <citation type="journal article" date="2019" name="bioRxiv">
        <title>The Genome of the Zebra Mussel, Dreissena polymorpha: A Resource for Invasive Species Research.</title>
        <authorList>
            <person name="McCartney M.A."/>
            <person name="Auch B."/>
            <person name="Kono T."/>
            <person name="Mallez S."/>
            <person name="Zhang Y."/>
            <person name="Obille A."/>
            <person name="Becker A."/>
            <person name="Abrahante J.E."/>
            <person name="Garbe J."/>
            <person name="Badalamenti J.P."/>
            <person name="Herman A."/>
            <person name="Mangelson H."/>
            <person name="Liachko I."/>
            <person name="Sullivan S."/>
            <person name="Sone E.D."/>
            <person name="Koren S."/>
            <person name="Silverstein K.A.T."/>
            <person name="Beckman K.B."/>
            <person name="Gohl D.M."/>
        </authorList>
    </citation>
    <scope>NUCLEOTIDE SEQUENCE</scope>
    <source>
        <strain evidence="2">Duluth1</strain>
        <tissue evidence="2">Whole animal</tissue>
    </source>
</reference>
<protein>
    <submittedName>
        <fullName evidence="2">Uncharacterized protein</fullName>
    </submittedName>
</protein>
<evidence type="ECO:0000256" key="1">
    <source>
        <dbReference type="SAM" id="MobiDB-lite"/>
    </source>
</evidence>
<accession>A0A9D4FE40</accession>
<name>A0A9D4FE40_DREPO</name>
<feature type="compositionally biased region" description="Polar residues" evidence="1">
    <location>
        <begin position="76"/>
        <end position="88"/>
    </location>
</feature>
<proteinExistence type="predicted"/>
<reference evidence="2" key="2">
    <citation type="submission" date="2020-11" db="EMBL/GenBank/DDBJ databases">
        <authorList>
            <person name="McCartney M.A."/>
            <person name="Auch B."/>
            <person name="Kono T."/>
            <person name="Mallez S."/>
            <person name="Becker A."/>
            <person name="Gohl D.M."/>
            <person name="Silverstein K.A.T."/>
            <person name="Koren S."/>
            <person name="Bechman K.B."/>
            <person name="Herman A."/>
            <person name="Abrahante J.E."/>
            <person name="Garbe J."/>
        </authorList>
    </citation>
    <scope>NUCLEOTIDE SEQUENCE</scope>
    <source>
        <strain evidence="2">Duluth1</strain>
        <tissue evidence="2">Whole animal</tissue>
    </source>
</reference>
<evidence type="ECO:0000313" key="2">
    <source>
        <dbReference type="EMBL" id="KAH3797243.1"/>
    </source>
</evidence>
<organism evidence="2 3">
    <name type="scientific">Dreissena polymorpha</name>
    <name type="common">Zebra mussel</name>
    <name type="synonym">Mytilus polymorpha</name>
    <dbReference type="NCBI Taxonomy" id="45954"/>
    <lineage>
        <taxon>Eukaryota</taxon>
        <taxon>Metazoa</taxon>
        <taxon>Spiralia</taxon>
        <taxon>Lophotrochozoa</taxon>
        <taxon>Mollusca</taxon>
        <taxon>Bivalvia</taxon>
        <taxon>Autobranchia</taxon>
        <taxon>Heteroconchia</taxon>
        <taxon>Euheterodonta</taxon>
        <taxon>Imparidentia</taxon>
        <taxon>Neoheterodontei</taxon>
        <taxon>Myida</taxon>
        <taxon>Dreissenoidea</taxon>
        <taxon>Dreissenidae</taxon>
        <taxon>Dreissena</taxon>
    </lineage>
</organism>
<dbReference type="AlphaFoldDB" id="A0A9D4FE40"/>
<comment type="caution">
    <text evidence="2">The sequence shown here is derived from an EMBL/GenBank/DDBJ whole genome shotgun (WGS) entry which is preliminary data.</text>
</comment>